<dbReference type="InterPro" id="IPR016300">
    <property type="entry name" value="ATPase_ArsA/GET3"/>
</dbReference>
<gene>
    <name evidence="2" type="ORF">AWC17_06895</name>
</gene>
<evidence type="ECO:0000313" key="3">
    <source>
        <dbReference type="Proteomes" id="UP000193781"/>
    </source>
</evidence>
<feature type="domain" description="ArsA/GET3 Anion-transporting ATPase-like" evidence="1">
    <location>
        <begin position="20"/>
        <end position="287"/>
    </location>
</feature>
<dbReference type="Proteomes" id="UP000193781">
    <property type="component" value="Unassembled WGS sequence"/>
</dbReference>
<dbReference type="GO" id="GO:0005524">
    <property type="term" value="F:ATP binding"/>
    <property type="evidence" value="ECO:0007669"/>
    <property type="project" value="InterPro"/>
</dbReference>
<dbReference type="InterPro" id="IPR025723">
    <property type="entry name" value="ArsA/GET3_ATPase-like"/>
</dbReference>
<accession>A0A0F5NI06</accession>
<dbReference type="PANTHER" id="PTHR10803">
    <property type="entry name" value="ARSENICAL PUMP-DRIVING ATPASE ARSENITE-TRANSLOCATING ATPASE"/>
    <property type="match status" value="1"/>
</dbReference>
<dbReference type="CDD" id="cd02035">
    <property type="entry name" value="ArsA"/>
    <property type="match status" value="1"/>
</dbReference>
<proteinExistence type="predicted"/>
<organism evidence="2 3">
    <name type="scientific">Mycobacterium nebraskense</name>
    <dbReference type="NCBI Taxonomy" id="244292"/>
    <lineage>
        <taxon>Bacteria</taxon>
        <taxon>Bacillati</taxon>
        <taxon>Actinomycetota</taxon>
        <taxon>Actinomycetes</taxon>
        <taxon>Mycobacteriales</taxon>
        <taxon>Mycobacteriaceae</taxon>
        <taxon>Mycobacterium</taxon>
    </lineage>
</organism>
<keyword evidence="3" id="KW-1185">Reference proteome</keyword>
<protein>
    <submittedName>
        <fullName evidence="2">Anion transporter</fullName>
    </submittedName>
</protein>
<dbReference type="InterPro" id="IPR027417">
    <property type="entry name" value="P-loop_NTPase"/>
</dbReference>
<dbReference type="Gene3D" id="3.40.50.300">
    <property type="entry name" value="P-loop containing nucleotide triphosphate hydrolases"/>
    <property type="match status" value="1"/>
</dbReference>
<dbReference type="GO" id="GO:0016887">
    <property type="term" value="F:ATP hydrolysis activity"/>
    <property type="evidence" value="ECO:0007669"/>
    <property type="project" value="InterPro"/>
</dbReference>
<dbReference type="STRING" id="244292.ABW17_09460"/>
<reference evidence="2 3" key="1">
    <citation type="submission" date="2016-01" db="EMBL/GenBank/DDBJ databases">
        <title>The new phylogeny of the genus Mycobacterium.</title>
        <authorList>
            <person name="Tarcisio F."/>
            <person name="Conor M."/>
            <person name="Antonella G."/>
            <person name="Elisabetta G."/>
            <person name="Giulia F.S."/>
            <person name="Sara T."/>
            <person name="Anna F."/>
            <person name="Clotilde B."/>
            <person name="Roberto B."/>
            <person name="Veronica D.S."/>
            <person name="Fabio R."/>
            <person name="Monica P."/>
            <person name="Olivier J."/>
            <person name="Enrico T."/>
            <person name="Nicola S."/>
        </authorList>
    </citation>
    <scope>NUCLEOTIDE SEQUENCE [LARGE SCALE GENOMIC DNA]</scope>
    <source>
        <strain evidence="2 3">DSM 44803</strain>
    </source>
</reference>
<evidence type="ECO:0000313" key="2">
    <source>
        <dbReference type="EMBL" id="ORW21069.1"/>
    </source>
</evidence>
<dbReference type="Pfam" id="PF02374">
    <property type="entry name" value="ArsA_ATPase"/>
    <property type="match status" value="1"/>
</dbReference>
<dbReference type="OrthoDB" id="5490584at2"/>
<dbReference type="PANTHER" id="PTHR10803:SF26">
    <property type="entry name" value="ANION TRANSPORTER ATPASE-RELATED"/>
    <property type="match status" value="1"/>
</dbReference>
<dbReference type="EMBL" id="LQPH01000128">
    <property type="protein sequence ID" value="ORW21069.1"/>
    <property type="molecule type" value="Genomic_DNA"/>
</dbReference>
<dbReference type="SUPFAM" id="SSF52540">
    <property type="entry name" value="P-loop containing nucleoside triphosphate hydrolases"/>
    <property type="match status" value="1"/>
</dbReference>
<dbReference type="RefSeq" id="WP_046182776.1">
    <property type="nucleotide sequence ID" value="NZ_JACKSS010000018.1"/>
</dbReference>
<evidence type="ECO:0000259" key="1">
    <source>
        <dbReference type="Pfam" id="PF02374"/>
    </source>
</evidence>
<dbReference type="FunFam" id="3.40.50.300:FF:001818">
    <property type="entry name" value="Probable anion transporter atpase"/>
    <property type="match status" value="1"/>
</dbReference>
<sequence length="389" mass="41674">MSTTPNRLDMASILADTTNRVVVCCGAGGVGKTTTAAAMALRAAEYGRNVCVLTIDPAKRLAQALGVNDLGNTPQRVPLASEVPGELHAMMLDMRRTFDEMVVQYSGNGRAQAILDNQFYQTVASSLAGTQEYMAMEKLGQLLAEDRWDLVVVDTPPSRNALDFLDAPKRLGSFMDSRLWRLLLAPGRGIGRLVTGAMGLAMKAISTVLGSQMLSDAAEFVQSLDATFGGFREKADRTYALLKRRGTQFVVVSAAEPDALREASFFVDRLSQEGMPLAGLVLNRTHPTLCSLPAERAIDGTETLEAEPDSEAASLAAAVLRIHADRAQTAKREIRLLSRFTGANPHVAVIGVPSLPFDVSDLEALRALADQITSAGDDTARTTAQGPLR</sequence>
<name>A0A0F5NI06_9MYCO</name>
<comment type="caution">
    <text evidence="2">The sequence shown here is derived from an EMBL/GenBank/DDBJ whole genome shotgun (WGS) entry which is preliminary data.</text>
</comment>
<dbReference type="AlphaFoldDB" id="A0A0F5NI06"/>